<name>R4ZYP1_TAPDE</name>
<dbReference type="Gene3D" id="3.40.50.720">
    <property type="entry name" value="NAD(P)-binding Rossmann-like Domain"/>
    <property type="match status" value="1"/>
</dbReference>
<evidence type="ECO:0008006" key="4">
    <source>
        <dbReference type="Google" id="ProtNLM"/>
    </source>
</evidence>
<feature type="region of interest" description="Disordered" evidence="1">
    <location>
        <begin position="342"/>
        <end position="374"/>
    </location>
</feature>
<dbReference type="SUPFAM" id="SSF50129">
    <property type="entry name" value="GroES-like"/>
    <property type="match status" value="1"/>
</dbReference>
<protein>
    <recommendedName>
        <fullName evidence="4">Enoyl reductase (ER) domain-containing protein</fullName>
    </recommendedName>
</protein>
<evidence type="ECO:0000313" key="3">
    <source>
        <dbReference type="Proteomes" id="UP000013776"/>
    </source>
</evidence>
<accession>R4ZYP1</accession>
<dbReference type="OrthoDB" id="3509362at2759"/>
<dbReference type="VEuPathDB" id="FungiDB:TAPDE_002926"/>
<dbReference type="PANTHER" id="PTHR11695:SF294">
    <property type="entry name" value="RETICULON-4-INTERACTING PROTEIN 1, MITOCHONDRIAL"/>
    <property type="match status" value="1"/>
</dbReference>
<sequence>MPPSAYKKWTINGTGAVASQEVTLPLLTPGNVAIQVHAVCLLPLDCAKSGYSFSGTVISSFTNSQYPIGAKVFGFFATSTQKEYHAQIITPEWSIHKMKTNLSFLESSTLAGPGLLACHALQVAQLPGSGRPRVLIHGGQTGLSTFLIQAARVMKCEVECTAPVEFRDSCKNLGCGDFVDLIEGTPAGLTLSSFRGRWERNFHAVFDCLGDDITLYDYIEKYTHEGSKYITVKERSVSWAGFFKRLTTSVPHDYIYLSSPLTAENAKQKLDVVYNLLGHQDFVGIEIQDEYSIEDLGAALRAVRENTGFGCTVVEVTSPDTEEFEDLLDEAKQTGQLSVEAYEAENSRGGKKGNGGVRSRRGSLVPKKDVFSLE</sequence>
<dbReference type="Gene3D" id="3.90.180.10">
    <property type="entry name" value="Medium-chain alcohol dehydrogenases, catalytic domain"/>
    <property type="match status" value="1"/>
</dbReference>
<dbReference type="STRING" id="1097556.R4ZYP1"/>
<reference evidence="2 3" key="1">
    <citation type="journal article" date="2013" name="MBio">
        <title>Genome sequencing of the plant pathogen Taphrina deformans, the causal agent of peach leaf curl.</title>
        <authorList>
            <person name="Cisse O.H."/>
            <person name="Almeida J.M.G.C.F."/>
            <person name="Fonseca A."/>
            <person name="Kumar A.A."/>
            <person name="Salojaervi J."/>
            <person name="Overmyer K."/>
            <person name="Hauser P.M."/>
            <person name="Pagni M."/>
        </authorList>
    </citation>
    <scope>NUCLEOTIDE SEQUENCE [LARGE SCALE GENOMIC DNA]</scope>
    <source>
        <strain evidence="3">PYCC 5710 / ATCC 11124 / CBS 356.35 / IMI 108563 / JCM 9778 / NBRC 8474</strain>
    </source>
</reference>
<dbReference type="EMBL" id="CAHR02000100">
    <property type="protein sequence ID" value="CCX35441.1"/>
    <property type="molecule type" value="Genomic_DNA"/>
</dbReference>
<evidence type="ECO:0000256" key="1">
    <source>
        <dbReference type="SAM" id="MobiDB-lite"/>
    </source>
</evidence>
<dbReference type="InterPro" id="IPR050700">
    <property type="entry name" value="YIM1/Zinc_Alcohol_DH_Fams"/>
</dbReference>
<dbReference type="InterPro" id="IPR036291">
    <property type="entry name" value="NAD(P)-bd_dom_sf"/>
</dbReference>
<proteinExistence type="predicted"/>
<dbReference type="Proteomes" id="UP000013776">
    <property type="component" value="Unassembled WGS sequence"/>
</dbReference>
<dbReference type="AlphaFoldDB" id="R4ZYP1"/>
<evidence type="ECO:0000313" key="2">
    <source>
        <dbReference type="EMBL" id="CCX35441.1"/>
    </source>
</evidence>
<dbReference type="InterPro" id="IPR011032">
    <property type="entry name" value="GroES-like_sf"/>
</dbReference>
<dbReference type="SUPFAM" id="SSF51735">
    <property type="entry name" value="NAD(P)-binding Rossmann-fold domains"/>
    <property type="match status" value="1"/>
</dbReference>
<dbReference type="PANTHER" id="PTHR11695">
    <property type="entry name" value="ALCOHOL DEHYDROGENASE RELATED"/>
    <property type="match status" value="1"/>
</dbReference>
<keyword evidence="3" id="KW-1185">Reference proteome</keyword>
<organism evidence="2 3">
    <name type="scientific">Taphrina deformans (strain PYCC 5710 / ATCC 11124 / CBS 356.35 / IMI 108563 / JCM 9778 / NBRC 8474)</name>
    <name type="common">Peach leaf curl fungus</name>
    <name type="synonym">Lalaria deformans</name>
    <dbReference type="NCBI Taxonomy" id="1097556"/>
    <lineage>
        <taxon>Eukaryota</taxon>
        <taxon>Fungi</taxon>
        <taxon>Dikarya</taxon>
        <taxon>Ascomycota</taxon>
        <taxon>Taphrinomycotina</taxon>
        <taxon>Taphrinomycetes</taxon>
        <taxon>Taphrinales</taxon>
        <taxon>Taphrinaceae</taxon>
        <taxon>Taphrina</taxon>
    </lineage>
</organism>
<dbReference type="GO" id="GO:0005739">
    <property type="term" value="C:mitochondrion"/>
    <property type="evidence" value="ECO:0007669"/>
    <property type="project" value="TreeGrafter"/>
</dbReference>
<gene>
    <name evidence="2" type="ORF">TAPDE_002926</name>
</gene>
<comment type="caution">
    <text evidence="2">The sequence shown here is derived from an EMBL/GenBank/DDBJ whole genome shotgun (WGS) entry which is preliminary data.</text>
</comment>